<name>G0NDU9_CAEBE</name>
<feature type="region of interest" description="Disordered" evidence="1">
    <location>
        <begin position="324"/>
        <end position="373"/>
    </location>
</feature>
<evidence type="ECO:0000313" key="2">
    <source>
        <dbReference type="EMBL" id="EGT58493.1"/>
    </source>
</evidence>
<dbReference type="HOGENOM" id="CLU_470295_0_0_1"/>
<protein>
    <submittedName>
        <fullName evidence="2">Uncharacterized protein</fullName>
    </submittedName>
</protein>
<sequence>MDGPSLKEKAFRYLLANNIKTIFPGFTTNSVYQASRLQVKVMAKPHELKEDRLEGDDSGISRYALATLGHMFSKCSFVLQESMLRGDVVGMDQNHMTYTHVMDPRQGIDIHFVGKTTMAERGMHLLSFQICAYVDQKELVYAMGSSSVTLRPEATINIALSTASDPPPPPSKSSDSSSTDPARSPSAVGTPLPALDPSSSDPHTGNEYPAERLPRGQTDQEDVTSSSPPIVGVAKSAPDMKASNPLTKDLQRSFLPKSAAPPKSSSLEQSPAAKHLLSDRSGPEGDVSSSLEFGHSAIEDSLKVEARNLHNTVPTVDFLPIAAPTTRIPSDSHPTEASPTMSPGSSIDLTREEEESRDEESQDRAVSSLSSILRRPEDVDAPVTKKKRHVSFGGFDGEEEKRMRYMAVNVYSPHPGKDTTVQNILRSIGLAPKNMSIEPLPIKKGRRHVFGFEVRGDVECSLMENLVEGKWYENLRIKSLYQDPPKVFFMKGYPMSSLIELICLAELVAFNFQVKEDYVPEMDTTDLLINKRNIGEAMDLGIGNEVMKGLSAKGQHIFTKEVKPKAIPISKKVLSATLDY</sequence>
<accession>G0NDU9</accession>
<feature type="compositionally biased region" description="Low complexity" evidence="1">
    <location>
        <begin position="256"/>
        <end position="266"/>
    </location>
</feature>
<feature type="compositionally biased region" description="Low complexity" evidence="1">
    <location>
        <begin position="172"/>
        <end position="202"/>
    </location>
</feature>
<organism evidence="3">
    <name type="scientific">Caenorhabditis brenneri</name>
    <name type="common">Nematode worm</name>
    <dbReference type="NCBI Taxonomy" id="135651"/>
    <lineage>
        <taxon>Eukaryota</taxon>
        <taxon>Metazoa</taxon>
        <taxon>Ecdysozoa</taxon>
        <taxon>Nematoda</taxon>
        <taxon>Chromadorea</taxon>
        <taxon>Rhabditida</taxon>
        <taxon>Rhabditina</taxon>
        <taxon>Rhabditomorpha</taxon>
        <taxon>Rhabditoidea</taxon>
        <taxon>Rhabditidae</taxon>
        <taxon>Peloderinae</taxon>
        <taxon>Caenorhabditis</taxon>
    </lineage>
</organism>
<gene>
    <name evidence="2" type="ORF">CAEBREN_17419</name>
</gene>
<evidence type="ECO:0000256" key="1">
    <source>
        <dbReference type="SAM" id="MobiDB-lite"/>
    </source>
</evidence>
<dbReference type="EMBL" id="GL379869">
    <property type="protein sequence ID" value="EGT58493.1"/>
    <property type="molecule type" value="Genomic_DNA"/>
</dbReference>
<reference evidence="3" key="1">
    <citation type="submission" date="2011-07" db="EMBL/GenBank/DDBJ databases">
        <authorList>
            <consortium name="Caenorhabditis brenneri Sequencing and Analysis Consortium"/>
            <person name="Wilson R.K."/>
        </authorList>
    </citation>
    <scope>NUCLEOTIDE SEQUENCE [LARGE SCALE GENOMIC DNA]</scope>
    <source>
        <strain evidence="3">PB2801</strain>
    </source>
</reference>
<feature type="compositionally biased region" description="Acidic residues" evidence="1">
    <location>
        <begin position="351"/>
        <end position="361"/>
    </location>
</feature>
<dbReference type="AlphaFoldDB" id="G0NDU9"/>
<evidence type="ECO:0000313" key="3">
    <source>
        <dbReference type="Proteomes" id="UP000008068"/>
    </source>
</evidence>
<proteinExistence type="predicted"/>
<feature type="compositionally biased region" description="Polar residues" evidence="1">
    <location>
        <begin position="335"/>
        <end position="348"/>
    </location>
</feature>
<feature type="region of interest" description="Disordered" evidence="1">
    <location>
        <begin position="160"/>
        <end position="292"/>
    </location>
</feature>
<dbReference type="Proteomes" id="UP000008068">
    <property type="component" value="Unassembled WGS sequence"/>
</dbReference>
<dbReference type="InParanoid" id="G0NDU9"/>
<keyword evidence="3" id="KW-1185">Reference proteome</keyword>